<name>A0A934M1K6_9CLOT</name>
<feature type="domain" description="Methyl-accepting transducer" evidence="3">
    <location>
        <begin position="76"/>
        <end position="326"/>
    </location>
</feature>
<reference evidence="4" key="1">
    <citation type="submission" date="2020-12" db="EMBL/GenBank/DDBJ databases">
        <title>Clostridium thailandense sp. nov., a novel acetogenic bacterium isolated from peat land soil in Thailand.</title>
        <authorList>
            <person name="Chaikitkaew S."/>
            <person name="Birkeland N.K."/>
        </authorList>
    </citation>
    <scope>NUCLEOTIDE SEQUENCE</scope>
    <source>
        <strain evidence="4">DSM 17425</strain>
    </source>
</reference>
<dbReference type="EMBL" id="JAEEGB010000001">
    <property type="protein sequence ID" value="MBI6871197.1"/>
    <property type="molecule type" value="Genomic_DNA"/>
</dbReference>
<dbReference type="GO" id="GO:0007165">
    <property type="term" value="P:signal transduction"/>
    <property type="evidence" value="ECO:0007669"/>
    <property type="project" value="UniProtKB-KW"/>
</dbReference>
<dbReference type="SUPFAM" id="SSF58104">
    <property type="entry name" value="Methyl-accepting chemotaxis protein (MCP) signaling domain"/>
    <property type="match status" value="1"/>
</dbReference>
<protein>
    <submittedName>
        <fullName evidence="4">Methyl-accepting chemotaxis protein</fullName>
    </submittedName>
</protein>
<dbReference type="Pfam" id="PF00015">
    <property type="entry name" value="MCPsignal"/>
    <property type="match status" value="1"/>
</dbReference>
<dbReference type="InterPro" id="IPR029151">
    <property type="entry name" value="Sensor-like_sf"/>
</dbReference>
<evidence type="ECO:0000313" key="4">
    <source>
        <dbReference type="EMBL" id="MBI6871197.1"/>
    </source>
</evidence>
<dbReference type="GO" id="GO:0016020">
    <property type="term" value="C:membrane"/>
    <property type="evidence" value="ECO:0007669"/>
    <property type="project" value="InterPro"/>
</dbReference>
<dbReference type="PANTHER" id="PTHR32089">
    <property type="entry name" value="METHYL-ACCEPTING CHEMOTAXIS PROTEIN MCPB"/>
    <property type="match status" value="1"/>
</dbReference>
<dbReference type="AlphaFoldDB" id="A0A934M1K6"/>
<keyword evidence="1 2" id="KW-0807">Transducer</keyword>
<dbReference type="CDD" id="cd18773">
    <property type="entry name" value="PDC1_HK_sensor"/>
    <property type="match status" value="1"/>
</dbReference>
<sequence>MTIMKIVLKSLGMINISVYKMAEGDLTKKITISEKSIFKKLCLNINLLVLKIRGFINETTIMTDKVINYCEDLEKSAHQVEISANETSSAINEISNDMTAQLNNMIEVDKYIGEIVYDYKVISEDGELIENIAFSMMQHVEDSNKIYKQLTERMKNSASSNLELALQIKNLNEKAYKIQSIADAVNGISRNTNLLSLNASIEAAKAGESGSGFAVVANEIRKLAGISSVQAKEIENIINDVKVMITDISNKMNRETEVIEQNINFSNLTKENLDKIFIESEDTLKSIKNINKTIYIQKEKVLSIKSVIGETTKLSENITAATQEVAAASDEQLTSMKNLFGSVSSLTGMNKNLKDRIDSFAKSYKIDEETRKHIEKGMEILREVAKAEGLATMDYNICTKILKENIDKCQYFELFGLCQKDGLRKAITLDYTEEEVYTSFSHRPFFKEAIKGNEYKSEPYISVDTNNYCIAMSVPVKDKKGEIVGMLVGDLLLG</sequence>
<accession>A0A934M1K6</accession>
<dbReference type="Proteomes" id="UP000622687">
    <property type="component" value="Unassembled WGS sequence"/>
</dbReference>
<dbReference type="InterPro" id="IPR004089">
    <property type="entry name" value="MCPsignal_dom"/>
</dbReference>
<proteinExistence type="predicted"/>
<dbReference type="Gene3D" id="3.30.450.20">
    <property type="entry name" value="PAS domain"/>
    <property type="match status" value="1"/>
</dbReference>
<evidence type="ECO:0000256" key="1">
    <source>
        <dbReference type="ARBA" id="ARBA00023224"/>
    </source>
</evidence>
<dbReference type="SMART" id="SM00283">
    <property type="entry name" value="MA"/>
    <property type="match status" value="1"/>
</dbReference>
<keyword evidence="5" id="KW-1185">Reference proteome</keyword>
<dbReference type="PROSITE" id="PS50111">
    <property type="entry name" value="CHEMOTAXIS_TRANSDUC_2"/>
    <property type="match status" value="1"/>
</dbReference>
<dbReference type="PANTHER" id="PTHR32089:SF112">
    <property type="entry name" value="LYSOZYME-LIKE PROTEIN-RELATED"/>
    <property type="match status" value="1"/>
</dbReference>
<organism evidence="4 5">
    <name type="scientific">Clostridium aciditolerans</name>
    <dbReference type="NCBI Taxonomy" id="339861"/>
    <lineage>
        <taxon>Bacteria</taxon>
        <taxon>Bacillati</taxon>
        <taxon>Bacillota</taxon>
        <taxon>Clostridia</taxon>
        <taxon>Eubacteriales</taxon>
        <taxon>Clostridiaceae</taxon>
        <taxon>Clostridium</taxon>
    </lineage>
</organism>
<comment type="caution">
    <text evidence="4">The sequence shown here is derived from an EMBL/GenBank/DDBJ whole genome shotgun (WGS) entry which is preliminary data.</text>
</comment>
<gene>
    <name evidence="4" type="ORF">I6U51_00570</name>
</gene>
<dbReference type="Gene3D" id="1.10.287.950">
    <property type="entry name" value="Methyl-accepting chemotaxis protein"/>
    <property type="match status" value="1"/>
</dbReference>
<evidence type="ECO:0000259" key="3">
    <source>
        <dbReference type="PROSITE" id="PS50111"/>
    </source>
</evidence>
<evidence type="ECO:0000313" key="5">
    <source>
        <dbReference type="Proteomes" id="UP000622687"/>
    </source>
</evidence>
<dbReference type="SUPFAM" id="SSF103190">
    <property type="entry name" value="Sensory domain-like"/>
    <property type="match status" value="1"/>
</dbReference>
<evidence type="ECO:0000256" key="2">
    <source>
        <dbReference type="PROSITE-ProRule" id="PRU00284"/>
    </source>
</evidence>